<dbReference type="GO" id="GO:0006633">
    <property type="term" value="P:fatty acid biosynthetic process"/>
    <property type="evidence" value="ECO:0007669"/>
    <property type="project" value="UniProtKB-UniRule"/>
</dbReference>
<evidence type="ECO:0000256" key="9">
    <source>
        <dbReference type="ARBA" id="ARBA00046608"/>
    </source>
</evidence>
<proteinExistence type="inferred from homology"/>
<evidence type="ECO:0000256" key="8">
    <source>
        <dbReference type="ARBA" id="ARBA00024069"/>
    </source>
</evidence>
<dbReference type="NCBIfam" id="TIGR00182">
    <property type="entry name" value="plsX"/>
    <property type="match status" value="1"/>
</dbReference>
<comment type="similarity">
    <text evidence="10">Belongs to the PlsX family.</text>
</comment>
<evidence type="ECO:0000256" key="10">
    <source>
        <dbReference type="HAMAP-Rule" id="MF_00019"/>
    </source>
</evidence>
<keyword evidence="6 10" id="KW-0594">Phospholipid biosynthesis</keyword>
<keyword evidence="4 10" id="KW-0808">Transferase</keyword>
<evidence type="ECO:0000256" key="6">
    <source>
        <dbReference type="ARBA" id="ARBA00023209"/>
    </source>
</evidence>
<dbReference type="OrthoDB" id="9806408at2"/>
<dbReference type="Pfam" id="PF02504">
    <property type="entry name" value="FA_synthesis"/>
    <property type="match status" value="1"/>
</dbReference>
<dbReference type="HAMAP" id="MF_00019">
    <property type="entry name" value="PlsX"/>
    <property type="match status" value="1"/>
</dbReference>
<reference evidence="12" key="1">
    <citation type="submission" date="2016-11" db="EMBL/GenBank/DDBJ databases">
        <authorList>
            <person name="Varghese N."/>
            <person name="Submissions S."/>
        </authorList>
    </citation>
    <scope>NUCLEOTIDE SEQUENCE [LARGE SCALE GENOMIC DNA]</scope>
    <source>
        <strain evidence="12">USBA-503</strain>
    </source>
</reference>
<evidence type="ECO:0000313" key="12">
    <source>
        <dbReference type="Proteomes" id="UP000184016"/>
    </source>
</evidence>
<comment type="subcellular location">
    <subcellularLocation>
        <location evidence="10">Cytoplasm</location>
    </subcellularLocation>
    <text evidence="10">Associated with the membrane possibly through PlsY.</text>
</comment>
<dbReference type="InterPro" id="IPR012281">
    <property type="entry name" value="Phospholipid_synth_PlsX-like"/>
</dbReference>
<organism evidence="11 12">
    <name type="scientific">Alicyclobacillus tolerans</name>
    <dbReference type="NCBI Taxonomy" id="90970"/>
    <lineage>
        <taxon>Bacteria</taxon>
        <taxon>Bacillati</taxon>
        <taxon>Bacillota</taxon>
        <taxon>Bacilli</taxon>
        <taxon>Bacillales</taxon>
        <taxon>Alicyclobacillaceae</taxon>
        <taxon>Alicyclobacillus</taxon>
    </lineage>
</organism>
<comment type="catalytic activity">
    <reaction evidence="1 10">
        <text>a fatty acyl-[ACP] + phosphate = an acyl phosphate + holo-[ACP]</text>
        <dbReference type="Rhea" id="RHEA:42292"/>
        <dbReference type="Rhea" id="RHEA-COMP:9685"/>
        <dbReference type="Rhea" id="RHEA-COMP:14125"/>
        <dbReference type="ChEBI" id="CHEBI:43474"/>
        <dbReference type="ChEBI" id="CHEBI:59918"/>
        <dbReference type="ChEBI" id="CHEBI:64479"/>
        <dbReference type="ChEBI" id="CHEBI:138651"/>
        <dbReference type="EC" id="2.3.1.274"/>
    </reaction>
</comment>
<evidence type="ECO:0000256" key="3">
    <source>
        <dbReference type="ARBA" id="ARBA00022516"/>
    </source>
</evidence>
<keyword evidence="2 10" id="KW-0963">Cytoplasm</keyword>
<dbReference type="PANTHER" id="PTHR30100">
    <property type="entry name" value="FATTY ACID/PHOSPHOLIPID SYNTHESIS PROTEIN PLSX"/>
    <property type="match status" value="1"/>
</dbReference>
<dbReference type="Gene3D" id="3.40.718.10">
    <property type="entry name" value="Isopropylmalate Dehydrogenase"/>
    <property type="match status" value="1"/>
</dbReference>
<dbReference type="InterPro" id="IPR003664">
    <property type="entry name" value="FA_synthesis"/>
</dbReference>
<dbReference type="RefSeq" id="WP_129583544.1">
    <property type="nucleotide sequence ID" value="NZ_FRAF01000009.1"/>
</dbReference>
<name>A0A1M6QAP0_9BACL</name>
<evidence type="ECO:0000313" key="11">
    <source>
        <dbReference type="EMBL" id="SHK17163.1"/>
    </source>
</evidence>
<keyword evidence="11" id="KW-0012">Acyltransferase</keyword>
<dbReference type="UniPathway" id="UPA00085"/>
<keyword evidence="7 10" id="KW-1208">Phospholipid metabolism</keyword>
<evidence type="ECO:0000256" key="1">
    <source>
        <dbReference type="ARBA" id="ARBA00001232"/>
    </source>
</evidence>
<dbReference type="EC" id="2.3.1.274" evidence="8 10"/>
<dbReference type="STRING" id="1830138.SAMN05443507_109106"/>
<dbReference type="PIRSF" id="PIRSF002465">
    <property type="entry name" value="Phsphlp_syn_PlsX"/>
    <property type="match status" value="1"/>
</dbReference>
<gene>
    <name evidence="10" type="primary">plsX</name>
    <name evidence="11" type="ORF">SAMN05443507_109106</name>
</gene>
<evidence type="ECO:0000256" key="5">
    <source>
        <dbReference type="ARBA" id="ARBA00023098"/>
    </source>
</evidence>
<dbReference type="SUPFAM" id="SSF53659">
    <property type="entry name" value="Isocitrate/Isopropylmalate dehydrogenase-like"/>
    <property type="match status" value="1"/>
</dbReference>
<dbReference type="GO" id="GO:0005737">
    <property type="term" value="C:cytoplasm"/>
    <property type="evidence" value="ECO:0007669"/>
    <property type="project" value="UniProtKB-SubCell"/>
</dbReference>
<dbReference type="PANTHER" id="PTHR30100:SF1">
    <property type="entry name" value="PHOSPHATE ACYLTRANSFERASE"/>
    <property type="match status" value="1"/>
</dbReference>
<evidence type="ECO:0000256" key="7">
    <source>
        <dbReference type="ARBA" id="ARBA00023264"/>
    </source>
</evidence>
<dbReference type="GO" id="GO:0008654">
    <property type="term" value="P:phospholipid biosynthetic process"/>
    <property type="evidence" value="ECO:0007669"/>
    <property type="project" value="UniProtKB-KW"/>
</dbReference>
<keyword evidence="3 10" id="KW-0444">Lipid biosynthesis</keyword>
<sequence length="332" mass="35085">MAKLVVDVMGGDLAPQAPVQAVLDAAAKELHTEYILVGDEKKIRAVSHSFPVNVTIVHTTEQIDGTDEPVRAVRRKKNASLVIAAEMVAEGKADALLSAGNTGAIVAAGLLIIGRVPGILRPALAPVMPTFDGRGVLLLDAGATMDANEENLRQFAFMGSYYSEMILGTSRPRVGLLNVGTEAGKGNALTKATFPLLEKSNLHFVGNVEARDVLSGICDVLVCDGFAGNVVLKLAEGLGLGLASGIRSTLVSSFQTKLGALLVKPQLKHFFHRFEYSEYGGAPFLGVNGGCFKAHGSSNVRAWYVALGQAQAFVEKNLLGKLSEAFLNLEEV</sequence>
<dbReference type="GO" id="GO:0043811">
    <property type="term" value="F:phosphate:acyl-[acyl carrier protein] acyltransferase activity"/>
    <property type="evidence" value="ECO:0007669"/>
    <property type="project" value="UniProtKB-UniRule"/>
</dbReference>
<comment type="pathway">
    <text evidence="10">Lipid metabolism; phospholipid metabolism.</text>
</comment>
<accession>A0A1M6QAP0</accession>
<keyword evidence="5 10" id="KW-0443">Lipid metabolism</keyword>
<dbReference type="AlphaFoldDB" id="A0A1M6QAP0"/>
<dbReference type="EMBL" id="FRAF01000009">
    <property type="protein sequence ID" value="SHK17163.1"/>
    <property type="molecule type" value="Genomic_DNA"/>
</dbReference>
<comment type="function">
    <text evidence="10">Catalyzes the reversible formation of acyl-phosphate (acyl-PO(4)) from acyl-[acyl-carrier-protein] (acyl-ACP). This enzyme utilizes acyl-ACP as fatty acyl donor, but not acyl-CoA.</text>
</comment>
<comment type="subunit">
    <text evidence="9 10">Homodimer. Probably interacts with PlsY.</text>
</comment>
<evidence type="ECO:0000256" key="2">
    <source>
        <dbReference type="ARBA" id="ARBA00022490"/>
    </source>
</evidence>
<protein>
    <recommendedName>
        <fullName evidence="8 10">Phosphate acyltransferase</fullName>
        <ecNumber evidence="8 10">2.3.1.274</ecNumber>
    </recommendedName>
    <alternativeName>
        <fullName evidence="10">Acyl-ACP phosphotransacylase</fullName>
    </alternativeName>
    <alternativeName>
        <fullName evidence="10">Acyl-[acyl-carrier-protein]--phosphate acyltransferase</fullName>
    </alternativeName>
    <alternativeName>
        <fullName evidence="10">Phosphate-acyl-ACP acyltransferase</fullName>
    </alternativeName>
</protein>
<dbReference type="Proteomes" id="UP000184016">
    <property type="component" value="Unassembled WGS sequence"/>
</dbReference>
<keyword evidence="12" id="KW-1185">Reference proteome</keyword>
<evidence type="ECO:0000256" key="4">
    <source>
        <dbReference type="ARBA" id="ARBA00022679"/>
    </source>
</evidence>